<keyword evidence="2" id="KW-0378">Hydrolase</keyword>
<dbReference type="Gene3D" id="3.40.50.300">
    <property type="entry name" value="P-loop containing nucleotide triphosphate hydrolases"/>
    <property type="match status" value="1"/>
</dbReference>
<dbReference type="PANTHER" id="PTHR11070">
    <property type="entry name" value="UVRD / RECB / PCRA DNA HELICASE FAMILY MEMBER"/>
    <property type="match status" value="1"/>
</dbReference>
<evidence type="ECO:0000259" key="5">
    <source>
        <dbReference type="Pfam" id="PF00580"/>
    </source>
</evidence>
<evidence type="ECO:0000256" key="1">
    <source>
        <dbReference type="ARBA" id="ARBA00022741"/>
    </source>
</evidence>
<dbReference type="Pfam" id="PF00580">
    <property type="entry name" value="UvrD-helicase"/>
    <property type="match status" value="1"/>
</dbReference>
<dbReference type="InterPro" id="IPR027417">
    <property type="entry name" value="P-loop_NTPase"/>
</dbReference>
<dbReference type="OrthoDB" id="5298826at2"/>
<dbReference type="GO" id="GO:0000725">
    <property type="term" value="P:recombinational repair"/>
    <property type="evidence" value="ECO:0007669"/>
    <property type="project" value="TreeGrafter"/>
</dbReference>
<dbReference type="AlphaFoldDB" id="A0A5C4NEZ0"/>
<accession>A0A5C4NEZ0</accession>
<organism evidence="6 7">
    <name type="scientific">Rubellimicrobium roseum</name>
    <dbReference type="NCBI Taxonomy" id="687525"/>
    <lineage>
        <taxon>Bacteria</taxon>
        <taxon>Pseudomonadati</taxon>
        <taxon>Pseudomonadota</taxon>
        <taxon>Alphaproteobacteria</taxon>
        <taxon>Rhodobacterales</taxon>
        <taxon>Roseobacteraceae</taxon>
        <taxon>Rubellimicrobium</taxon>
    </lineage>
</organism>
<evidence type="ECO:0000313" key="7">
    <source>
        <dbReference type="Proteomes" id="UP000305709"/>
    </source>
</evidence>
<protein>
    <recommendedName>
        <fullName evidence="5">UvrD-like helicase ATP-binding domain-containing protein</fullName>
    </recommendedName>
</protein>
<dbReference type="InterPro" id="IPR014016">
    <property type="entry name" value="UvrD-like_ATP-bd"/>
</dbReference>
<dbReference type="Proteomes" id="UP000305709">
    <property type="component" value="Unassembled WGS sequence"/>
</dbReference>
<keyword evidence="4" id="KW-0067">ATP-binding</keyword>
<sequence>MPPARPAELTLTSDDFPEWKALWDRSIDRSKWIRAGTAARLLSSYSYPGTNIIRSSQFERSRNSIQKALDAEFAAANVTFMPAQKERLRPFFATVEKNPLTDEQAEACICMDAADQIVAAAGSGKTSTLVAKTGYLLLEGLAKPEEILLLAFNATAARELAERLGSGPVSALAFQRLS</sequence>
<evidence type="ECO:0000256" key="3">
    <source>
        <dbReference type="ARBA" id="ARBA00022806"/>
    </source>
</evidence>
<dbReference type="RefSeq" id="WP_139082202.1">
    <property type="nucleotide sequence ID" value="NZ_VDFV01000020.1"/>
</dbReference>
<dbReference type="SUPFAM" id="SSF52540">
    <property type="entry name" value="P-loop containing nucleoside triphosphate hydrolases"/>
    <property type="match status" value="1"/>
</dbReference>
<evidence type="ECO:0000256" key="4">
    <source>
        <dbReference type="ARBA" id="ARBA00022840"/>
    </source>
</evidence>
<proteinExistence type="predicted"/>
<feature type="domain" description="UvrD-like helicase ATP-binding" evidence="5">
    <location>
        <begin position="100"/>
        <end position="166"/>
    </location>
</feature>
<evidence type="ECO:0000313" key="6">
    <source>
        <dbReference type="EMBL" id="TNC69812.1"/>
    </source>
</evidence>
<dbReference type="GO" id="GO:0016787">
    <property type="term" value="F:hydrolase activity"/>
    <property type="evidence" value="ECO:0007669"/>
    <property type="project" value="UniProtKB-KW"/>
</dbReference>
<evidence type="ECO:0000256" key="2">
    <source>
        <dbReference type="ARBA" id="ARBA00022801"/>
    </source>
</evidence>
<dbReference type="GO" id="GO:0003677">
    <property type="term" value="F:DNA binding"/>
    <property type="evidence" value="ECO:0007669"/>
    <property type="project" value="InterPro"/>
</dbReference>
<dbReference type="GO" id="GO:0043138">
    <property type="term" value="F:3'-5' DNA helicase activity"/>
    <property type="evidence" value="ECO:0007669"/>
    <property type="project" value="TreeGrafter"/>
</dbReference>
<reference evidence="6 7" key="1">
    <citation type="submission" date="2019-06" db="EMBL/GenBank/DDBJ databases">
        <authorList>
            <person name="Jiang L."/>
        </authorList>
    </citation>
    <scope>NUCLEOTIDE SEQUENCE [LARGE SCALE GENOMIC DNA]</scope>
    <source>
        <strain evidence="6 7">YIM 48858</strain>
    </source>
</reference>
<keyword evidence="3" id="KW-0347">Helicase</keyword>
<dbReference type="PANTHER" id="PTHR11070:SF63">
    <property type="entry name" value="DNA HELICASE IV"/>
    <property type="match status" value="1"/>
</dbReference>
<keyword evidence="1" id="KW-0547">Nucleotide-binding</keyword>
<dbReference type="InterPro" id="IPR000212">
    <property type="entry name" value="DNA_helicase_UvrD/REP"/>
</dbReference>
<gene>
    <name evidence="6" type="ORF">FHG71_13410</name>
</gene>
<keyword evidence="7" id="KW-1185">Reference proteome</keyword>
<dbReference type="EMBL" id="VDFV01000020">
    <property type="protein sequence ID" value="TNC69812.1"/>
    <property type="molecule type" value="Genomic_DNA"/>
</dbReference>
<dbReference type="GO" id="GO:0005829">
    <property type="term" value="C:cytosol"/>
    <property type="evidence" value="ECO:0007669"/>
    <property type="project" value="TreeGrafter"/>
</dbReference>
<comment type="caution">
    <text evidence="6">The sequence shown here is derived from an EMBL/GenBank/DDBJ whole genome shotgun (WGS) entry which is preliminary data.</text>
</comment>
<name>A0A5C4NEZ0_9RHOB</name>
<dbReference type="GO" id="GO:0005524">
    <property type="term" value="F:ATP binding"/>
    <property type="evidence" value="ECO:0007669"/>
    <property type="project" value="UniProtKB-KW"/>
</dbReference>